<accession>A0A9Q1BDY8</accession>
<feature type="compositionally biased region" description="Polar residues" evidence="1">
    <location>
        <begin position="315"/>
        <end position="344"/>
    </location>
</feature>
<name>A0A9Q1BDY8_HOLLE</name>
<feature type="transmembrane region" description="Helical" evidence="2">
    <location>
        <begin position="224"/>
        <end position="252"/>
    </location>
</feature>
<keyword evidence="2" id="KW-0472">Membrane</keyword>
<evidence type="ECO:0000256" key="1">
    <source>
        <dbReference type="SAM" id="MobiDB-lite"/>
    </source>
</evidence>
<feature type="transmembrane region" description="Helical" evidence="2">
    <location>
        <begin position="101"/>
        <end position="124"/>
    </location>
</feature>
<feature type="transmembrane region" description="Helical" evidence="2">
    <location>
        <begin position="70"/>
        <end position="94"/>
    </location>
</feature>
<feature type="transmembrane region" description="Helical" evidence="2">
    <location>
        <begin position="28"/>
        <end position="50"/>
    </location>
</feature>
<dbReference type="EMBL" id="JAIZAY010000022">
    <property type="protein sequence ID" value="KAJ8021137.1"/>
    <property type="molecule type" value="Genomic_DNA"/>
</dbReference>
<sequence>MSNVMSQGSDTFVTSQSKLSRGSAERKWTALCQLVCGVLAIGCGIILIPLESPLGTASQYGSYETRAIEIMENTAVGIWGGLIFVTTAVLYIFGRKNNSMVGVYFGLCILSVIISLLDVILSIYTVGAIIEQKYFSYNCELYADGCCFSKNNWRCDGYDHNHYNYYHYNYDYSDYDTPIPPTTPPYNPLTDYKSPECQSKRITVAEKEQDCLKEIWRLYGPHQIVLGILIAVLSVEFFVSAYGACASIVSLCDCSWTKKRKRDGVVYFPGPFGQPVNGSNHTSWMMVPVSAQPGEQGMISPQPMANFTVPMPQSAVPSQTASDLPSDSGDTSPMTESTTTPQPE</sequence>
<proteinExistence type="predicted"/>
<keyword evidence="4" id="KW-1185">Reference proteome</keyword>
<reference evidence="3" key="1">
    <citation type="submission" date="2021-10" db="EMBL/GenBank/DDBJ databases">
        <title>Tropical sea cucumber genome reveals ecological adaptation and Cuvierian tubules defense mechanism.</title>
        <authorList>
            <person name="Chen T."/>
        </authorList>
    </citation>
    <scope>NUCLEOTIDE SEQUENCE</scope>
    <source>
        <strain evidence="3">Nanhai2018</strain>
        <tissue evidence="3">Muscle</tissue>
    </source>
</reference>
<dbReference type="PANTHER" id="PTHR23320">
    <property type="entry name" value="MEMBRANE-SPANNING 4-DOMAINS SUBFAMILY A MS4A -RELATED"/>
    <property type="match status" value="1"/>
</dbReference>
<keyword evidence="2" id="KW-0812">Transmembrane</keyword>
<dbReference type="InterPro" id="IPR030417">
    <property type="entry name" value="MS4A"/>
</dbReference>
<evidence type="ECO:0000313" key="4">
    <source>
        <dbReference type="Proteomes" id="UP001152320"/>
    </source>
</evidence>
<organism evidence="3 4">
    <name type="scientific">Holothuria leucospilota</name>
    <name type="common">Black long sea cucumber</name>
    <name type="synonym">Mertensiothuria leucospilota</name>
    <dbReference type="NCBI Taxonomy" id="206669"/>
    <lineage>
        <taxon>Eukaryota</taxon>
        <taxon>Metazoa</taxon>
        <taxon>Echinodermata</taxon>
        <taxon>Eleutherozoa</taxon>
        <taxon>Echinozoa</taxon>
        <taxon>Holothuroidea</taxon>
        <taxon>Aspidochirotacea</taxon>
        <taxon>Aspidochirotida</taxon>
        <taxon>Holothuriidae</taxon>
        <taxon>Holothuria</taxon>
    </lineage>
</organism>
<gene>
    <name evidence="3" type="ORF">HOLleu_40921</name>
</gene>
<evidence type="ECO:0000313" key="3">
    <source>
        <dbReference type="EMBL" id="KAJ8021137.1"/>
    </source>
</evidence>
<feature type="region of interest" description="Disordered" evidence="1">
    <location>
        <begin position="305"/>
        <end position="344"/>
    </location>
</feature>
<evidence type="ECO:0000256" key="2">
    <source>
        <dbReference type="SAM" id="Phobius"/>
    </source>
</evidence>
<comment type="caution">
    <text evidence="3">The sequence shown here is derived from an EMBL/GenBank/DDBJ whole genome shotgun (WGS) entry which is preliminary data.</text>
</comment>
<dbReference type="PANTHER" id="PTHR23320:SF130">
    <property type="entry name" value="TRANSMEMBRANE PROTEIN 212"/>
    <property type="match status" value="1"/>
</dbReference>
<dbReference type="Proteomes" id="UP001152320">
    <property type="component" value="Chromosome 22"/>
</dbReference>
<keyword evidence="2" id="KW-1133">Transmembrane helix</keyword>
<dbReference type="GO" id="GO:0016020">
    <property type="term" value="C:membrane"/>
    <property type="evidence" value="ECO:0007669"/>
    <property type="project" value="UniProtKB-SubCell"/>
</dbReference>
<dbReference type="AlphaFoldDB" id="A0A9Q1BDY8"/>
<protein>
    <submittedName>
        <fullName evidence="3">Uncharacterized protein</fullName>
    </submittedName>
</protein>